<dbReference type="InterPro" id="IPR029063">
    <property type="entry name" value="SAM-dependent_MTases_sf"/>
</dbReference>
<evidence type="ECO:0000313" key="2">
    <source>
        <dbReference type="Proteomes" id="UP000236290"/>
    </source>
</evidence>
<name>A0A2K0UR29_TRIHA</name>
<dbReference type="PANTHER" id="PTHR43712">
    <property type="entry name" value="PUTATIVE (AFU_ORTHOLOGUE AFUA_4G14580)-RELATED"/>
    <property type="match status" value="1"/>
</dbReference>
<comment type="caution">
    <text evidence="1">The sequence shown here is derived from an EMBL/GenBank/DDBJ whole genome shotgun (WGS) entry which is preliminary data.</text>
</comment>
<evidence type="ECO:0008006" key="3">
    <source>
        <dbReference type="Google" id="ProtNLM"/>
    </source>
</evidence>
<dbReference type="EMBL" id="MTYI01000004">
    <property type="protein sequence ID" value="PNP60232.1"/>
    <property type="molecule type" value="Genomic_DNA"/>
</dbReference>
<dbReference type="Gene3D" id="1.10.10.10">
    <property type="entry name" value="Winged helix-like DNA-binding domain superfamily/Winged helix DNA-binding domain"/>
    <property type="match status" value="1"/>
</dbReference>
<protein>
    <recommendedName>
        <fullName evidence="3">O-methyltransferase domain-containing protein</fullName>
    </recommendedName>
</protein>
<dbReference type="InterPro" id="IPR036388">
    <property type="entry name" value="WH-like_DNA-bd_sf"/>
</dbReference>
<evidence type="ECO:0000313" key="1">
    <source>
        <dbReference type="EMBL" id="PNP60232.1"/>
    </source>
</evidence>
<dbReference type="PANTHER" id="PTHR43712:SF5">
    <property type="entry name" value="O-METHYLTRANSFERASE ASQN-RELATED"/>
    <property type="match status" value="1"/>
</dbReference>
<sequence>MGSETSEDSDTIMDWENTRGPVYDVHVDFESEMTKLADRVSDAAETWGRHYEGVDMRNFHRNLSVPILRPRLPNRVCKAKEELIDSAFKIIELAAGPSGMISIATSQVNTIMLPRNPSKAKELAMPGANVSLQVQFISAIKWLLHFKIFDRIPERAVMPYDSLADEANVPVSELKRMLRIAMANHVFYEVDGKAVSHNRFSWKLARDGDVIHGLPFFCDTVMPAIENMIDRTTRWQASDSDEDHRTAQNLAFDDDLDFDKFSTQKEEAHGYTRLMSLLSSGRSLPSTCLAEVAHGTIDWYSLGEGAIIVDLDSRSSCSWELAELFPHLRLHVHAPLGTIDAMKDHVKTNNPDLLNRIEFRSTDQAIARSANVYLLPGLTHRRTDKEMTETLTKIFRHSMDFDSQIIVIESLLPKRGWSTMALGRISQCRNITMWQLQNCGDRTLHALEMLAKAISEIFSSRVTLVGQTAR</sequence>
<gene>
    <name evidence="1" type="ORF">THARTR1_00256</name>
</gene>
<organism evidence="1 2">
    <name type="scientific">Trichoderma harzianum</name>
    <name type="common">Hypocrea lixii</name>
    <dbReference type="NCBI Taxonomy" id="5544"/>
    <lineage>
        <taxon>Eukaryota</taxon>
        <taxon>Fungi</taxon>
        <taxon>Dikarya</taxon>
        <taxon>Ascomycota</taxon>
        <taxon>Pezizomycotina</taxon>
        <taxon>Sordariomycetes</taxon>
        <taxon>Hypocreomycetidae</taxon>
        <taxon>Hypocreales</taxon>
        <taxon>Hypocreaceae</taxon>
        <taxon>Trichoderma</taxon>
    </lineage>
</organism>
<dbReference type="OrthoDB" id="1606438at2759"/>
<proteinExistence type="predicted"/>
<dbReference type="SUPFAM" id="SSF46785">
    <property type="entry name" value="Winged helix' DNA-binding domain"/>
    <property type="match status" value="1"/>
</dbReference>
<accession>A0A2K0UR29</accession>
<reference evidence="1 2" key="1">
    <citation type="submission" date="2017-02" db="EMBL/GenBank/DDBJ databases">
        <title>Genomes of Trichoderma spp. with biocontrol activity.</title>
        <authorList>
            <person name="Gardiner D."/>
            <person name="Kazan K."/>
            <person name="Vos C."/>
            <person name="Harvey P."/>
        </authorList>
    </citation>
    <scope>NUCLEOTIDE SEQUENCE [LARGE SCALE GENOMIC DNA]</scope>
    <source>
        <strain evidence="1 2">Tr1</strain>
    </source>
</reference>
<dbReference type="InterPro" id="IPR036390">
    <property type="entry name" value="WH_DNA-bd_sf"/>
</dbReference>
<dbReference type="Gene3D" id="3.40.50.150">
    <property type="entry name" value="Vaccinia Virus protein VP39"/>
    <property type="match status" value="1"/>
</dbReference>
<dbReference type="Proteomes" id="UP000236290">
    <property type="component" value="Unassembled WGS sequence"/>
</dbReference>
<dbReference type="AlphaFoldDB" id="A0A2K0UR29"/>